<accession>A0A4C1VF32</accession>
<keyword evidence="3" id="KW-1185">Reference proteome</keyword>
<evidence type="ECO:0000313" key="2">
    <source>
        <dbReference type="EMBL" id="GBP37446.1"/>
    </source>
</evidence>
<organism evidence="2 3">
    <name type="scientific">Eumeta variegata</name>
    <name type="common">Bagworm moth</name>
    <name type="synonym">Eumeta japonica</name>
    <dbReference type="NCBI Taxonomy" id="151549"/>
    <lineage>
        <taxon>Eukaryota</taxon>
        <taxon>Metazoa</taxon>
        <taxon>Ecdysozoa</taxon>
        <taxon>Arthropoda</taxon>
        <taxon>Hexapoda</taxon>
        <taxon>Insecta</taxon>
        <taxon>Pterygota</taxon>
        <taxon>Neoptera</taxon>
        <taxon>Endopterygota</taxon>
        <taxon>Lepidoptera</taxon>
        <taxon>Glossata</taxon>
        <taxon>Ditrysia</taxon>
        <taxon>Tineoidea</taxon>
        <taxon>Psychidae</taxon>
        <taxon>Oiketicinae</taxon>
        <taxon>Eumeta</taxon>
    </lineage>
</organism>
<dbReference type="Proteomes" id="UP000299102">
    <property type="component" value="Unassembled WGS sequence"/>
</dbReference>
<dbReference type="AlphaFoldDB" id="A0A4C1VF32"/>
<sequence length="155" mass="17143">MSPGGDVEGSRPRNDAPKPTPEITKCRNRPRPHNRGDTSAAFDSTGRRIAFSRPDRRVVLNRVRYSDNESGSEAYISSDLGTTKCDRRPALGQRGKHAGAARLGGEVVSPPHQRALLMYRVSNTSTMPTYFIYLLANRPGFARVARVGWMGAVMW</sequence>
<gene>
    <name evidence="2" type="ORF">EVAR_16351_1</name>
</gene>
<name>A0A4C1VF32_EUMVA</name>
<proteinExistence type="predicted"/>
<evidence type="ECO:0000256" key="1">
    <source>
        <dbReference type="SAM" id="MobiDB-lite"/>
    </source>
</evidence>
<protein>
    <submittedName>
        <fullName evidence="2">Uncharacterized protein</fullName>
    </submittedName>
</protein>
<reference evidence="2 3" key="1">
    <citation type="journal article" date="2019" name="Commun. Biol.">
        <title>The bagworm genome reveals a unique fibroin gene that provides high tensile strength.</title>
        <authorList>
            <person name="Kono N."/>
            <person name="Nakamura H."/>
            <person name="Ohtoshi R."/>
            <person name="Tomita M."/>
            <person name="Numata K."/>
            <person name="Arakawa K."/>
        </authorList>
    </citation>
    <scope>NUCLEOTIDE SEQUENCE [LARGE SCALE GENOMIC DNA]</scope>
</reference>
<dbReference type="EMBL" id="BGZK01000333">
    <property type="protein sequence ID" value="GBP37446.1"/>
    <property type="molecule type" value="Genomic_DNA"/>
</dbReference>
<evidence type="ECO:0000313" key="3">
    <source>
        <dbReference type="Proteomes" id="UP000299102"/>
    </source>
</evidence>
<feature type="region of interest" description="Disordered" evidence="1">
    <location>
        <begin position="1"/>
        <end position="48"/>
    </location>
</feature>
<comment type="caution">
    <text evidence="2">The sequence shown here is derived from an EMBL/GenBank/DDBJ whole genome shotgun (WGS) entry which is preliminary data.</text>
</comment>